<name>A0A068WMQ2_ECHGR</name>
<dbReference type="AlphaFoldDB" id="A0A068WMQ2"/>
<dbReference type="PANTHER" id="PTHR21549">
    <property type="entry name" value="MUTATED IN BLADDER CANCER 1"/>
    <property type="match status" value="1"/>
</dbReference>
<evidence type="ECO:0000256" key="3">
    <source>
        <dbReference type="SAM" id="MobiDB-lite"/>
    </source>
</evidence>
<gene>
    <name evidence="4" type="ORF">EgrG_000507900</name>
</gene>
<reference evidence="4 5" key="1">
    <citation type="journal article" date="2013" name="Nature">
        <title>The genomes of four tapeworm species reveal adaptations to parasitism.</title>
        <authorList>
            <person name="Tsai I.J."/>
            <person name="Zarowiecki M."/>
            <person name="Holroyd N."/>
            <person name="Garciarrubio A."/>
            <person name="Sanchez-Flores A."/>
            <person name="Brooks K.L."/>
            <person name="Tracey A."/>
            <person name="Bobes R.J."/>
            <person name="Fragoso G."/>
            <person name="Sciutto E."/>
            <person name="Aslett M."/>
            <person name="Beasley H."/>
            <person name="Bennett H.M."/>
            <person name="Cai J."/>
            <person name="Camicia F."/>
            <person name="Clark R."/>
            <person name="Cucher M."/>
            <person name="De Silva N."/>
            <person name="Day T.A."/>
            <person name="Deplazes P."/>
            <person name="Estrada K."/>
            <person name="Fernandez C."/>
            <person name="Holland P.W."/>
            <person name="Hou J."/>
            <person name="Hu S."/>
            <person name="Huckvale T."/>
            <person name="Hung S.S."/>
            <person name="Kamenetzky L."/>
            <person name="Keane J.A."/>
            <person name="Kiss F."/>
            <person name="Koziol U."/>
            <person name="Lambert O."/>
            <person name="Liu K."/>
            <person name="Luo X."/>
            <person name="Luo Y."/>
            <person name="Macchiaroli N."/>
            <person name="Nichol S."/>
            <person name="Paps J."/>
            <person name="Parkinson J."/>
            <person name="Pouchkina-Stantcheva N."/>
            <person name="Riddiford N."/>
            <person name="Rosenzvit M."/>
            <person name="Salinas G."/>
            <person name="Wasmuth J.D."/>
            <person name="Zamanian M."/>
            <person name="Zheng Y."/>
            <person name="Cai X."/>
            <person name="Soberon X."/>
            <person name="Olson P.D."/>
            <person name="Laclette J.P."/>
            <person name="Brehm K."/>
            <person name="Berriman M."/>
            <person name="Garciarrubio A."/>
            <person name="Bobes R.J."/>
            <person name="Fragoso G."/>
            <person name="Sanchez-Flores A."/>
            <person name="Estrada K."/>
            <person name="Cevallos M.A."/>
            <person name="Morett E."/>
            <person name="Gonzalez V."/>
            <person name="Portillo T."/>
            <person name="Ochoa-Leyva A."/>
            <person name="Jose M.V."/>
            <person name="Sciutto E."/>
            <person name="Landa A."/>
            <person name="Jimenez L."/>
            <person name="Valdes V."/>
            <person name="Carrero J.C."/>
            <person name="Larralde C."/>
            <person name="Morales-Montor J."/>
            <person name="Limon-Lason J."/>
            <person name="Soberon X."/>
            <person name="Laclette J.P."/>
        </authorList>
    </citation>
    <scope>NUCLEOTIDE SEQUENCE [LARGE SCALE GENOMIC DNA]</scope>
</reference>
<organism evidence="4">
    <name type="scientific">Echinococcus granulosus</name>
    <name type="common">Hydatid tapeworm</name>
    <dbReference type="NCBI Taxonomy" id="6210"/>
    <lineage>
        <taxon>Eukaryota</taxon>
        <taxon>Metazoa</taxon>
        <taxon>Spiralia</taxon>
        <taxon>Lophotrochozoa</taxon>
        <taxon>Platyhelminthes</taxon>
        <taxon>Cestoda</taxon>
        <taxon>Eucestoda</taxon>
        <taxon>Cyclophyllidea</taxon>
        <taxon>Taeniidae</taxon>
        <taxon>Echinococcus</taxon>
        <taxon>Echinococcus granulosus group</taxon>
    </lineage>
</organism>
<reference evidence="6" key="3">
    <citation type="submission" date="2020-10" db="UniProtKB">
        <authorList>
            <consortium name="WormBaseParasite"/>
        </authorList>
    </citation>
    <scope>IDENTIFICATION</scope>
</reference>
<evidence type="ECO:0000313" key="6">
    <source>
        <dbReference type="WBParaSite" id="EgrG_000507900"/>
    </source>
</evidence>
<proteinExistence type="predicted"/>
<evidence type="ECO:0000313" key="4">
    <source>
        <dbReference type="EMBL" id="CDS19746.1"/>
    </source>
</evidence>
<dbReference type="EMBL" id="LK028579">
    <property type="protein sequence ID" value="CDS19746.1"/>
    <property type="molecule type" value="Genomic_DNA"/>
</dbReference>
<dbReference type="Proteomes" id="UP000492820">
    <property type="component" value="Unassembled WGS sequence"/>
</dbReference>
<sequence length="594" mass="69730">MDARLKFRHLQPANVGALKTKIAQVNKDTAKTYEKLSLLARSRDSMHDAQMHRIHFVIWLDASRKQQETARNLLSDLKTLVYDNINLNSNCWDDKNSSLIQLVEAQSLELEDFKAEVIQPLNQLRLEIKESLQSNQNLRAALRDAYANIEAETFKLLQREVEIDAFPLTSRLDTFERLRGEDPAEDKSGGIPSEAWQWDTHDEKFRADLLSEFVHLDAAFITKIESAKKEFFNLENTYGLKEWKIEDFHLVEFLWDVYNASETPRKRRNCIDFLKRLPSHRTRLLDFFREHDVLKVKMEDIVLAWTRARQELADRIHVTLEDATEEFRKRSQEKASVEKQRMLCQQLAGKVQRWREEKAELEDLELRARESNRAAEMAREKERQAREDRRRQAIKNKIQTRRESKLQEKAEFEAAEHLRLEELRRVFDRQRRLDTQRLLEIAKKHLQQQSARRVEASEEATRQAEAMEARLEAIRVKVRPDVPDNPLRVFANTEAWRHHLEASAIIKEEADFPNVLKVSSNTDKPITTFTETQLQRDYRTRLSTALFEAGLLNTNYARNLLSQESALLLFGGKSLPHTEARFAYSSSKTSKWNL</sequence>
<dbReference type="PANTHER" id="PTHR21549:SF1">
    <property type="entry name" value="COILED-COIL DOMAIN-CONTAINING PROTEIN 148"/>
    <property type="match status" value="1"/>
</dbReference>
<feature type="region of interest" description="Disordered" evidence="3">
    <location>
        <begin position="375"/>
        <end position="402"/>
    </location>
</feature>
<reference evidence="4" key="2">
    <citation type="submission" date="2014-06" db="EMBL/GenBank/DDBJ databases">
        <authorList>
            <person name="Aslett M."/>
        </authorList>
    </citation>
    <scope>NUCLEOTIDE SEQUENCE</scope>
</reference>
<protein>
    <submittedName>
        <fullName evidence="4 6">Coiled coil domain containing protein 148</fullName>
    </submittedName>
</protein>
<evidence type="ECO:0000256" key="2">
    <source>
        <dbReference type="SAM" id="Coils"/>
    </source>
</evidence>
<feature type="coiled-coil region" evidence="2">
    <location>
        <begin position="439"/>
        <end position="477"/>
    </location>
</feature>
<keyword evidence="1 2" id="KW-0175">Coiled coil</keyword>
<feature type="coiled-coil region" evidence="2">
    <location>
        <begin position="121"/>
        <end position="152"/>
    </location>
</feature>
<dbReference type="InterPro" id="IPR039902">
    <property type="entry name" value="CCDC148/CCDC112"/>
</dbReference>
<dbReference type="OrthoDB" id="10071877at2759"/>
<dbReference type="WBParaSite" id="EgrG_000507900">
    <property type="protein sequence ID" value="EgrG_000507900"/>
    <property type="gene ID" value="EgrG_000507900"/>
</dbReference>
<evidence type="ECO:0000256" key="1">
    <source>
        <dbReference type="ARBA" id="ARBA00023054"/>
    </source>
</evidence>
<accession>A0A068WMQ2</accession>
<feature type="compositionally biased region" description="Basic and acidic residues" evidence="3">
    <location>
        <begin position="375"/>
        <end position="391"/>
    </location>
</feature>
<evidence type="ECO:0000313" key="5">
    <source>
        <dbReference type="Proteomes" id="UP000492820"/>
    </source>
</evidence>